<dbReference type="InterPro" id="IPR038255">
    <property type="entry name" value="PBS_linker_sf"/>
</dbReference>
<dbReference type="PANTHER" id="PTHR34677">
    <property type="match status" value="1"/>
</dbReference>
<sequence>MAAFKLGGEFLVNTETQNYQIEPAITGLTNGGFVVAWMDQSGLGGDANGFGIKAQVFDAAGARTGTEFLVNTVTENAQHVPAITGLSNGGFVVTWQDQSGLGGDASGSGIKAQVFDAAGAKTGTEFLVNTETANDQGASAITGLSSGGFVVTWSDASGLGGDASGSGIKAQVFDAAGARIGSEFLVNTETLDDQGAPIITGLANGGFVVTWQDQSGLGGDASSFGVKAQVFDAAGARIGSEFLVNTETLNDQYVPTITGLSSGGFVVTWMDGSGLGGDAEGFGIKAQVFDASGARIGSEFLVNTETIHNQFAPTITGLTSGGFVVTWQDSSRLGADASGSGVKAQVFDAAGARIGGEFLVNTVTENYQYAPTITGLTNGGLVIAWSDTSGLGADASGSGIKAQIFALTLPDTTAPLAPTVALAHDTGNSSTDQVTRDGTLQVTPAEPGGVIEYSTDGSGIYSSSAPGYTFADGQHSVLVRQVDAAGNVSLPTTFNFVVDTMAPLAPMVTLAHDTGSSGTDRLTRDGTVSVAPAELDGAIEYSVDGGLTYSSSAPGYAGDGSADGKHSVLVRQVDAAGNASAPSFFSFILDTTAPLAPVVTLAHDTGSSGTDRVTRDGAISVVPAELDGAIEYSIDGGLTYSTAVPSYATDGSADGEHNVLVRQVDTAGNVSLPTTFDFVLDSTAPTAGVTSARLIQPAGGGETLQLAGTVEQAPGTTVQVLDDTTDLGVAVLSGDGHWSFSGSLGAGPHDIQVVARDLAGNLSPIPVTPIGNAAPTGELMASGALVRGQTLSASNTLADVDGLGTVHYQWQRADATGDYTDIADASQRSYLLTRDDIGHSLRLVATYVDGAGSTETVTGAGTGLVAARSIAAERIDTSEVSRPVEAMTSSDVAVRLADGDVLAPAAGTSQIQLADGLIHYAADSGAAYLARLYSGLLGRDADDNGLSFWTYVNGTEPDKLLVASGFLDSAEYQARHPSGTDAEFVDSLYRGLLGREAEDAGRAYFLDLLTHGVSRAEVLMGVADSAEAREHWDPLTAAGVFVPGEDSGLIRASYAAAFGREAEAGGLVFFDTLLKTGITLSQLGDGFENSIEFHAVHDAQTDHDFIASLYQNGLGRDGSAAEVGFYETVLASQAADRGDVLMAFATSPEGQAHLQWSL</sequence>
<dbReference type="RefSeq" id="WP_207419968.1">
    <property type="nucleotide sequence ID" value="NZ_CP061180.1"/>
</dbReference>
<dbReference type="Gene3D" id="2.60.40.2700">
    <property type="match status" value="1"/>
</dbReference>
<dbReference type="Gene3D" id="2.60.40.10">
    <property type="entry name" value="Immunoglobulins"/>
    <property type="match status" value="4"/>
</dbReference>
<organism evidence="3 4">
    <name type="scientific">Roseomonas haemaphysalidis</name>
    <dbReference type="NCBI Taxonomy" id="2768162"/>
    <lineage>
        <taxon>Bacteria</taxon>
        <taxon>Pseudomonadati</taxon>
        <taxon>Pseudomonadota</taxon>
        <taxon>Alphaproteobacteria</taxon>
        <taxon>Acetobacterales</taxon>
        <taxon>Roseomonadaceae</taxon>
        <taxon>Roseomonas</taxon>
    </lineage>
</organism>
<evidence type="ECO:0000313" key="4">
    <source>
        <dbReference type="Proteomes" id="UP001518989"/>
    </source>
</evidence>
<dbReference type="Proteomes" id="UP001518989">
    <property type="component" value="Unassembled WGS sequence"/>
</dbReference>
<evidence type="ECO:0000313" key="3">
    <source>
        <dbReference type="EMBL" id="MBO1081784.1"/>
    </source>
</evidence>
<protein>
    <submittedName>
        <fullName evidence="3">DUF4214 domain-containing protein</fullName>
    </submittedName>
</protein>
<evidence type="ECO:0000259" key="1">
    <source>
        <dbReference type="Pfam" id="PF13946"/>
    </source>
</evidence>
<feature type="domain" description="DUF4214" evidence="1">
    <location>
        <begin position="1086"/>
        <end position="1153"/>
    </location>
</feature>
<dbReference type="InterPro" id="IPR013783">
    <property type="entry name" value="Ig-like_fold"/>
</dbReference>
<feature type="domain" description="Bacterial Ig-like" evidence="2">
    <location>
        <begin position="417"/>
        <end position="500"/>
    </location>
</feature>
<comment type="caution">
    <text evidence="3">The sequence shown here is derived from an EMBL/GenBank/DDBJ whole genome shotgun (WGS) entry which is preliminary data.</text>
</comment>
<dbReference type="Pfam" id="PF19077">
    <property type="entry name" value="Big_13"/>
    <property type="match status" value="1"/>
</dbReference>
<keyword evidence="4" id="KW-1185">Reference proteome</keyword>
<dbReference type="InterPro" id="IPR044016">
    <property type="entry name" value="Big_13"/>
</dbReference>
<dbReference type="PANTHER" id="PTHR34677:SF3">
    <property type="entry name" value="BACTERIAL IG-LIKE DOMAIN-CONTAINING PROTEIN"/>
    <property type="match status" value="1"/>
</dbReference>
<reference evidence="3 4" key="1">
    <citation type="submission" date="2020-09" db="EMBL/GenBank/DDBJ databases">
        <title>Roseomonas.</title>
        <authorList>
            <person name="Zhu W."/>
        </authorList>
    </citation>
    <scope>NUCLEOTIDE SEQUENCE [LARGE SCALE GENOMIC DNA]</scope>
    <source>
        <strain evidence="3 4">573</strain>
    </source>
</reference>
<dbReference type="Gene3D" id="1.10.3130.20">
    <property type="entry name" value="Phycobilisome linker domain"/>
    <property type="match status" value="2"/>
</dbReference>
<dbReference type="EMBL" id="JACTNG010000021">
    <property type="protein sequence ID" value="MBO1081784.1"/>
    <property type="molecule type" value="Genomic_DNA"/>
</dbReference>
<feature type="domain" description="DUF4214" evidence="1">
    <location>
        <begin position="963"/>
        <end position="1031"/>
    </location>
</feature>
<dbReference type="Pfam" id="PF13946">
    <property type="entry name" value="DUF4214"/>
    <property type="match status" value="2"/>
</dbReference>
<gene>
    <name evidence="3" type="ORF">IAI61_22395</name>
</gene>
<accession>A0ABS3KWG2</accession>
<evidence type="ECO:0000259" key="2">
    <source>
        <dbReference type="Pfam" id="PF19077"/>
    </source>
</evidence>
<proteinExistence type="predicted"/>
<dbReference type="InterPro" id="IPR025282">
    <property type="entry name" value="DUF4214"/>
</dbReference>
<name>A0ABS3KWG2_9PROT</name>